<organism evidence="1 2">
    <name type="scientific">Mesorhizobium robiniae</name>
    <dbReference type="NCBI Taxonomy" id="559315"/>
    <lineage>
        <taxon>Bacteria</taxon>
        <taxon>Pseudomonadati</taxon>
        <taxon>Pseudomonadota</taxon>
        <taxon>Alphaproteobacteria</taxon>
        <taxon>Hyphomicrobiales</taxon>
        <taxon>Phyllobacteriaceae</taxon>
        <taxon>Mesorhizobium</taxon>
    </lineage>
</organism>
<dbReference type="Proteomes" id="UP001549204">
    <property type="component" value="Unassembled WGS sequence"/>
</dbReference>
<name>A0ABV2GXE6_9HYPH</name>
<gene>
    <name evidence="1" type="ORF">ABID19_005874</name>
</gene>
<comment type="caution">
    <text evidence="1">The sequence shown here is derived from an EMBL/GenBank/DDBJ whole genome shotgun (WGS) entry which is preliminary data.</text>
</comment>
<reference evidence="1 2" key="1">
    <citation type="submission" date="2024-06" db="EMBL/GenBank/DDBJ databases">
        <title>Genomic Encyclopedia of Type Strains, Phase IV (KMG-IV): sequencing the most valuable type-strain genomes for metagenomic binning, comparative biology and taxonomic classification.</title>
        <authorList>
            <person name="Goeker M."/>
        </authorList>
    </citation>
    <scope>NUCLEOTIDE SEQUENCE [LARGE SCALE GENOMIC DNA]</scope>
    <source>
        <strain evidence="1 2">DSM 100022</strain>
    </source>
</reference>
<evidence type="ECO:0000313" key="1">
    <source>
        <dbReference type="EMBL" id="MET3582812.1"/>
    </source>
</evidence>
<proteinExistence type="predicted"/>
<sequence length="110" mass="12368">MPNLKIFVEEAVWTKEVDGLEALLPALRDILCRELEVDASICQFAIIPFRGMNDQAQISVEIQLLQKVERTRDLILSVCNMLRAAITGISQHRVAIRVLNLDPVASISLR</sequence>
<accession>A0ABV2GXE6</accession>
<dbReference type="EMBL" id="JBEPMC010000013">
    <property type="protein sequence ID" value="MET3582812.1"/>
    <property type="molecule type" value="Genomic_DNA"/>
</dbReference>
<protein>
    <submittedName>
        <fullName evidence="1">Uncharacterized protein</fullName>
    </submittedName>
</protein>
<evidence type="ECO:0000313" key="2">
    <source>
        <dbReference type="Proteomes" id="UP001549204"/>
    </source>
</evidence>
<keyword evidence="2" id="KW-1185">Reference proteome</keyword>
<dbReference type="RefSeq" id="WP_006204615.1">
    <property type="nucleotide sequence ID" value="NZ_JBEPMC010000013.1"/>
</dbReference>